<keyword evidence="3" id="KW-1185">Reference proteome</keyword>
<evidence type="ECO:0000256" key="1">
    <source>
        <dbReference type="SAM" id="MobiDB-lite"/>
    </source>
</evidence>
<name>A0ABN2Z6T3_9ACTN</name>
<organism evidence="2 3">
    <name type="scientific">Nocardioides koreensis</name>
    <dbReference type="NCBI Taxonomy" id="433651"/>
    <lineage>
        <taxon>Bacteria</taxon>
        <taxon>Bacillati</taxon>
        <taxon>Actinomycetota</taxon>
        <taxon>Actinomycetes</taxon>
        <taxon>Propionibacteriales</taxon>
        <taxon>Nocardioidaceae</taxon>
        <taxon>Nocardioides</taxon>
    </lineage>
</organism>
<sequence length="209" mass="21410">MSSIVRHVLAAESAQGRPERDGLSPRRVVLVPGVLALLPEYAGLSDPVAELRAACLAAVSWLTGPVEIVADEQGRRVAEHLLVSTGSTTEGAGSTAEGAGSTAEGAGAEGDASYLVVANGSACRGEKAPGHLDERSFAFDAEIDKALRTPDGAALAGVDEALGAELWAGNVAGLRRLGGLLAGAGVPVVDYADDPFGVQYWVMRWTCES</sequence>
<dbReference type="Gene3D" id="3.40.830.10">
    <property type="entry name" value="LigB-like"/>
    <property type="match status" value="1"/>
</dbReference>
<feature type="region of interest" description="Disordered" evidence="1">
    <location>
        <begin position="84"/>
        <end position="106"/>
    </location>
</feature>
<protein>
    <submittedName>
        <fullName evidence="2">Uncharacterized protein</fullName>
    </submittedName>
</protein>
<dbReference type="EMBL" id="BAAAQR010000001">
    <property type="protein sequence ID" value="GAA2137649.1"/>
    <property type="molecule type" value="Genomic_DNA"/>
</dbReference>
<comment type="caution">
    <text evidence="2">The sequence shown here is derived from an EMBL/GenBank/DDBJ whole genome shotgun (WGS) entry which is preliminary data.</text>
</comment>
<proteinExistence type="predicted"/>
<accession>A0ABN2Z6T3</accession>
<reference evidence="2 3" key="1">
    <citation type="journal article" date="2019" name="Int. J. Syst. Evol. Microbiol.">
        <title>The Global Catalogue of Microorganisms (GCM) 10K type strain sequencing project: providing services to taxonomists for standard genome sequencing and annotation.</title>
        <authorList>
            <consortium name="The Broad Institute Genomics Platform"/>
            <consortium name="The Broad Institute Genome Sequencing Center for Infectious Disease"/>
            <person name="Wu L."/>
            <person name="Ma J."/>
        </authorList>
    </citation>
    <scope>NUCLEOTIDE SEQUENCE [LARGE SCALE GENOMIC DNA]</scope>
    <source>
        <strain evidence="2 3">JCM 16022</strain>
    </source>
</reference>
<dbReference type="Proteomes" id="UP001501771">
    <property type="component" value="Unassembled WGS sequence"/>
</dbReference>
<dbReference type="RefSeq" id="WP_344147033.1">
    <property type="nucleotide sequence ID" value="NZ_BAAAQR010000001.1"/>
</dbReference>
<evidence type="ECO:0000313" key="3">
    <source>
        <dbReference type="Proteomes" id="UP001501771"/>
    </source>
</evidence>
<evidence type="ECO:0000313" key="2">
    <source>
        <dbReference type="EMBL" id="GAA2137649.1"/>
    </source>
</evidence>
<gene>
    <name evidence="2" type="ORF">GCM10009844_04920</name>
</gene>